<keyword evidence="1" id="KW-0472">Membrane</keyword>
<feature type="chain" id="PRO_5046112889" evidence="2">
    <location>
        <begin position="20"/>
        <end position="253"/>
    </location>
</feature>
<gene>
    <name evidence="3" type="ORF">KTQ36_01905</name>
</gene>
<sequence length="253" mass="27475">MRRLLALALCFFALTGATDAPRLVPDISNRSIEIRYSFTGAELLLFGAVVYPGGTVPDEPADVVVVLKGPTVPILMREKQKIAGLWMNAESHRFASAPGFYAVASGAPIDTLVDERTAAIYELGLENLQLSSGGGASPEESQRFVSGLIDLRQRQGLYAEQPDGIEVTDDILYRATIPIPSRVPVGTYTAETFLVRDGQVLAVASREIEIDKTGFERFVAVAAERRPFLYGLASVWVSLLLGSLAAWAFRKRA</sequence>
<organism evidence="3 4">
    <name type="scientific">Sphingomicrobium clamense</name>
    <dbReference type="NCBI Taxonomy" id="2851013"/>
    <lineage>
        <taxon>Bacteria</taxon>
        <taxon>Pseudomonadati</taxon>
        <taxon>Pseudomonadota</taxon>
        <taxon>Alphaproteobacteria</taxon>
        <taxon>Sphingomonadales</taxon>
        <taxon>Sphingomonadaceae</taxon>
        <taxon>Sphingomicrobium</taxon>
    </lineage>
</organism>
<feature type="signal peptide" evidence="2">
    <location>
        <begin position="1"/>
        <end position="19"/>
    </location>
</feature>
<dbReference type="Proteomes" id="UP000698028">
    <property type="component" value="Unassembled WGS sequence"/>
</dbReference>
<evidence type="ECO:0000256" key="2">
    <source>
        <dbReference type="SAM" id="SignalP"/>
    </source>
</evidence>
<comment type="caution">
    <text evidence="3">The sequence shown here is derived from an EMBL/GenBank/DDBJ whole genome shotgun (WGS) entry which is preliminary data.</text>
</comment>
<evidence type="ECO:0000313" key="3">
    <source>
        <dbReference type="EMBL" id="MBW0144049.1"/>
    </source>
</evidence>
<feature type="transmembrane region" description="Helical" evidence="1">
    <location>
        <begin position="228"/>
        <end position="249"/>
    </location>
</feature>
<dbReference type="Pfam" id="PF09608">
    <property type="entry name" value="Alph_Pro_TM"/>
    <property type="match status" value="1"/>
</dbReference>
<dbReference type="InterPro" id="IPR019088">
    <property type="entry name" value="CHP02186-rel_TM"/>
</dbReference>
<evidence type="ECO:0000256" key="1">
    <source>
        <dbReference type="SAM" id="Phobius"/>
    </source>
</evidence>
<dbReference type="RefSeq" id="WP_218632082.1">
    <property type="nucleotide sequence ID" value="NZ_JAHVAH010000001.1"/>
</dbReference>
<dbReference type="EMBL" id="JAHVAH010000001">
    <property type="protein sequence ID" value="MBW0144049.1"/>
    <property type="molecule type" value="Genomic_DNA"/>
</dbReference>
<name>A0ABS6V3C5_9SPHN</name>
<keyword evidence="1" id="KW-0812">Transmembrane</keyword>
<keyword evidence="1" id="KW-1133">Transmembrane helix</keyword>
<evidence type="ECO:0000313" key="4">
    <source>
        <dbReference type="Proteomes" id="UP000698028"/>
    </source>
</evidence>
<accession>A0ABS6V3C5</accession>
<keyword evidence="2" id="KW-0732">Signal</keyword>
<keyword evidence="4" id="KW-1185">Reference proteome</keyword>
<proteinExistence type="predicted"/>
<reference evidence="3 4" key="1">
    <citation type="submission" date="2021-07" db="EMBL/GenBank/DDBJ databases">
        <title>The draft genome sequence of Sphingomicrobium sp. B8.</title>
        <authorList>
            <person name="Mu L."/>
        </authorList>
    </citation>
    <scope>NUCLEOTIDE SEQUENCE [LARGE SCALE GENOMIC DNA]</scope>
    <source>
        <strain evidence="3 4">B8</strain>
    </source>
</reference>
<protein>
    <submittedName>
        <fullName evidence="3">TIGR02186 family protein</fullName>
    </submittedName>
</protein>